<dbReference type="Gene3D" id="1.25.40.10">
    <property type="entry name" value="Tetratricopeptide repeat domain"/>
    <property type="match status" value="1"/>
</dbReference>
<sequence>MPANKVTRTVIKASGLQVPKFDISKLHAKPHDPAIKPLETPHKDVGHSILDLKNKLHKRLWVTIKRRDHIGFDRVQQQLRNSGIKLDSVTYTLLHGGAMALQAPSKALDILNEMKVAQVHPTLVRMHARMLAACTDLQARGVAPNNIVQTTRALWLVAHQLSRRHPQQ</sequence>
<dbReference type="AlphaFoldDB" id="A0AAD9PMN3"/>
<reference evidence="1" key="1">
    <citation type="journal article" date="2023" name="Nat. Microbiol.">
        <title>Babesia duncani multi-omics identifies virulence factors and drug targets.</title>
        <authorList>
            <person name="Singh P."/>
            <person name="Lonardi S."/>
            <person name="Liang Q."/>
            <person name="Vydyam P."/>
            <person name="Khabirova E."/>
            <person name="Fang T."/>
            <person name="Gihaz S."/>
            <person name="Thekkiniath J."/>
            <person name="Munshi M."/>
            <person name="Abel S."/>
            <person name="Ciampossin L."/>
            <person name="Batugedara G."/>
            <person name="Gupta M."/>
            <person name="Lu X.M."/>
            <person name="Lenz T."/>
            <person name="Chakravarty S."/>
            <person name="Cornillot E."/>
            <person name="Hu Y."/>
            <person name="Ma W."/>
            <person name="Gonzalez L.M."/>
            <person name="Sanchez S."/>
            <person name="Estrada K."/>
            <person name="Sanchez-Flores A."/>
            <person name="Montero E."/>
            <person name="Harb O.S."/>
            <person name="Le Roch K.G."/>
            <person name="Mamoun C.B."/>
        </authorList>
    </citation>
    <scope>NUCLEOTIDE SEQUENCE</scope>
    <source>
        <strain evidence="1">WA1</strain>
    </source>
</reference>
<dbReference type="InterPro" id="IPR011990">
    <property type="entry name" value="TPR-like_helical_dom_sf"/>
</dbReference>
<protein>
    <submittedName>
        <fullName evidence="1">Tetratricopeptide-like helical domain superfamily</fullName>
    </submittedName>
</protein>
<keyword evidence="2" id="KW-1185">Reference proteome</keyword>
<evidence type="ECO:0000313" key="2">
    <source>
        <dbReference type="Proteomes" id="UP001214638"/>
    </source>
</evidence>
<evidence type="ECO:0000313" key="1">
    <source>
        <dbReference type="EMBL" id="KAK2197617.1"/>
    </source>
</evidence>
<dbReference type="Proteomes" id="UP001214638">
    <property type="component" value="Unassembled WGS sequence"/>
</dbReference>
<organism evidence="1 2">
    <name type="scientific">Babesia duncani</name>
    <dbReference type="NCBI Taxonomy" id="323732"/>
    <lineage>
        <taxon>Eukaryota</taxon>
        <taxon>Sar</taxon>
        <taxon>Alveolata</taxon>
        <taxon>Apicomplexa</taxon>
        <taxon>Aconoidasida</taxon>
        <taxon>Piroplasmida</taxon>
        <taxon>Babesiidae</taxon>
        <taxon>Babesia</taxon>
    </lineage>
</organism>
<name>A0AAD9PMN3_9APIC</name>
<dbReference type="RefSeq" id="XP_067804459.1">
    <property type="nucleotide sequence ID" value="XM_067945668.1"/>
</dbReference>
<dbReference type="GeneID" id="94334917"/>
<dbReference type="KEGG" id="bdw:94334917"/>
<gene>
    <name evidence="1" type="ORF">BdWA1_000619</name>
</gene>
<accession>A0AAD9PMN3</accession>
<proteinExistence type="predicted"/>
<dbReference type="EMBL" id="JALLKP010000001">
    <property type="protein sequence ID" value="KAK2197617.1"/>
    <property type="molecule type" value="Genomic_DNA"/>
</dbReference>
<comment type="caution">
    <text evidence="1">The sequence shown here is derived from an EMBL/GenBank/DDBJ whole genome shotgun (WGS) entry which is preliminary data.</text>
</comment>